<keyword evidence="17" id="KW-1185">Reference proteome</keyword>
<keyword evidence="7" id="KW-0472">Membrane</keyword>
<dbReference type="SUPFAM" id="SSF54534">
    <property type="entry name" value="FKBP-like"/>
    <property type="match status" value="1"/>
</dbReference>
<evidence type="ECO:0000256" key="7">
    <source>
        <dbReference type="ARBA" id="ARBA00023136"/>
    </source>
</evidence>
<evidence type="ECO:0000256" key="3">
    <source>
        <dbReference type="ARBA" id="ARBA00022475"/>
    </source>
</evidence>
<dbReference type="GO" id="GO:0016853">
    <property type="term" value="F:isomerase activity"/>
    <property type="evidence" value="ECO:0007669"/>
    <property type="project" value="UniProtKB-KW"/>
</dbReference>
<dbReference type="InterPro" id="IPR052029">
    <property type="entry name" value="PpiD_chaperone"/>
</dbReference>
<dbReference type="PANTHER" id="PTHR47529:SF1">
    <property type="entry name" value="PERIPLASMIC CHAPERONE PPID"/>
    <property type="match status" value="1"/>
</dbReference>
<evidence type="ECO:0000313" key="16">
    <source>
        <dbReference type="EMBL" id="WWM70667.1"/>
    </source>
</evidence>
<dbReference type="PANTHER" id="PTHR47529">
    <property type="entry name" value="PEPTIDYL-PROLYL CIS-TRANS ISOMERASE D"/>
    <property type="match status" value="1"/>
</dbReference>
<protein>
    <recommendedName>
        <fullName evidence="2">Parvulin-like PPIase</fullName>
    </recommendedName>
    <alternativeName>
        <fullName evidence="9">Peptidyl-prolyl cis-trans isomerase plp</fullName>
    </alternativeName>
    <alternativeName>
        <fullName evidence="12">Periplasmic chaperone PpiD</fullName>
    </alternativeName>
    <alternativeName>
        <fullName evidence="13">Periplasmic folding chaperone</fullName>
    </alternativeName>
    <alternativeName>
        <fullName evidence="10">Rotamase plp</fullName>
    </alternativeName>
</protein>
<dbReference type="InterPro" id="IPR027304">
    <property type="entry name" value="Trigger_fact/SurA_dom_sf"/>
</dbReference>
<evidence type="ECO:0000256" key="9">
    <source>
        <dbReference type="ARBA" id="ARBA00030642"/>
    </source>
</evidence>
<comment type="similarity">
    <text evidence="11">Belongs to the PpiD chaperone family.</text>
</comment>
<keyword evidence="3" id="KW-1003">Cell membrane</keyword>
<evidence type="ECO:0000256" key="6">
    <source>
        <dbReference type="ARBA" id="ARBA00022989"/>
    </source>
</evidence>
<dbReference type="Proteomes" id="UP001382935">
    <property type="component" value="Chromosome"/>
</dbReference>
<dbReference type="InterPro" id="IPR046357">
    <property type="entry name" value="PPIase_dom_sf"/>
</dbReference>
<accession>A0ABZ2G485</accession>
<dbReference type="Pfam" id="PF13145">
    <property type="entry name" value="Rotamase_2"/>
    <property type="match status" value="1"/>
</dbReference>
<dbReference type="RefSeq" id="WP_338503622.1">
    <property type="nucleotide sequence ID" value="NZ_CP145607.1"/>
</dbReference>
<evidence type="ECO:0000259" key="15">
    <source>
        <dbReference type="PROSITE" id="PS50198"/>
    </source>
</evidence>
<evidence type="ECO:0000256" key="10">
    <source>
        <dbReference type="ARBA" id="ARBA00031484"/>
    </source>
</evidence>
<organism evidence="16 17">
    <name type="scientific">Sphingomonas kaistensis</name>
    <dbReference type="NCBI Taxonomy" id="298708"/>
    <lineage>
        <taxon>Bacteria</taxon>
        <taxon>Pseudomonadati</taxon>
        <taxon>Pseudomonadota</taxon>
        <taxon>Alphaproteobacteria</taxon>
        <taxon>Sphingomonadales</taxon>
        <taxon>Sphingomonadaceae</taxon>
        <taxon>Sphingomonas</taxon>
    </lineage>
</organism>
<reference evidence="16 17" key="1">
    <citation type="submission" date="2024-02" db="EMBL/GenBank/DDBJ databases">
        <title>Full genome sequence of Sphingomonas kaistensis.</title>
        <authorList>
            <person name="Poletto B.L."/>
            <person name="Silva G."/>
            <person name="Galante D."/>
            <person name="Campos K.R."/>
            <person name="Santos M.B.N."/>
            <person name="Sacchi C.T."/>
        </authorList>
    </citation>
    <scope>NUCLEOTIDE SEQUENCE [LARGE SCALE GENOMIC DNA]</scope>
    <source>
        <strain evidence="16 17">MA4R</strain>
    </source>
</reference>
<gene>
    <name evidence="16" type="ORF">V6R86_08275</name>
</gene>
<comment type="subcellular location">
    <subcellularLocation>
        <location evidence="1">Cell inner membrane</location>
        <topology evidence="1">Single-pass type II membrane protein</topology>
        <orientation evidence="1">Periplasmic side</orientation>
    </subcellularLocation>
</comment>
<keyword evidence="6" id="KW-1133">Transmembrane helix</keyword>
<evidence type="ECO:0000256" key="1">
    <source>
        <dbReference type="ARBA" id="ARBA00004382"/>
    </source>
</evidence>
<dbReference type="Gene3D" id="3.10.50.40">
    <property type="match status" value="1"/>
</dbReference>
<dbReference type="InterPro" id="IPR000297">
    <property type="entry name" value="PPIase_PpiC"/>
</dbReference>
<evidence type="ECO:0000256" key="14">
    <source>
        <dbReference type="PROSITE-ProRule" id="PRU00278"/>
    </source>
</evidence>
<evidence type="ECO:0000256" key="5">
    <source>
        <dbReference type="ARBA" id="ARBA00022692"/>
    </source>
</evidence>
<keyword evidence="14" id="KW-0697">Rotamase</keyword>
<keyword evidence="5" id="KW-0812">Transmembrane</keyword>
<dbReference type="Gene3D" id="1.10.4030.10">
    <property type="entry name" value="Porin chaperone SurA, peptide-binding domain"/>
    <property type="match status" value="1"/>
</dbReference>
<evidence type="ECO:0000256" key="4">
    <source>
        <dbReference type="ARBA" id="ARBA00022519"/>
    </source>
</evidence>
<dbReference type="PROSITE" id="PS50198">
    <property type="entry name" value="PPIC_PPIASE_2"/>
    <property type="match status" value="1"/>
</dbReference>
<name>A0ABZ2G485_9SPHN</name>
<evidence type="ECO:0000256" key="2">
    <source>
        <dbReference type="ARBA" id="ARBA00018370"/>
    </source>
</evidence>
<proteinExistence type="inferred from homology"/>
<evidence type="ECO:0000256" key="8">
    <source>
        <dbReference type="ARBA" id="ARBA00023186"/>
    </source>
</evidence>
<keyword evidence="8" id="KW-0143">Chaperone</keyword>
<sequence length="649" mass="68109">MKTFRRLSKSKVGTGILVLFLLLILASFAIADISNLSQGGGSLPQNTLAKVGDAELTAADLDTAMQRRLAQVRQQNPQATYADLAGDFDAIVNALIQERTLWAYARKHGFTVSKKLVDAEIVKIPGVRGLDGRFSEQAYRAFLAQERLTDAQVRREIETSLLQRLIITPVAASVRIAPGIARPYADASLEQRSGSLALLPFAAFTGGAAPTTAELQTFYRQNVARYTVPERRTFRLARITNDQLGNVAATDGEIAAYYQQNQATFGGAEKRVISRATLPDQAAVAAIAQRAKAGGTFAAAAAPAGFSAADVSVGPVTRAELVTRAGEAVAAQVFSAPAGTVVGPVQSSTGFDVIKVESIQTAAGRSLADARAEIAAQLTAEKRKNAIADLVGKIEDSLADGRTFEEVATANRLPVLVTPALTRAGAAFDQPDFKLPPEYAAVPGASFDIGADDEPVVEPLPNDGGYVLVDVAEVIPAAPAPLARIQDQVRTDFIAKRAQDRANAAASAILQQVAQGRSLAEAVAAAGVSGVKPPEAVELRRGALAQFAQQGQDVPPPLRILFTLAPGKAQRAAGPSGIYLVKLDRVVPGNAASNPQLIAGEVTNLQRSAGEELALQWLAAAQKELGVSRNEDAIRAARSRILGGGAQAE</sequence>
<keyword evidence="4" id="KW-0997">Cell inner membrane</keyword>
<dbReference type="SUPFAM" id="SSF109998">
    <property type="entry name" value="Triger factor/SurA peptide-binding domain-like"/>
    <property type="match status" value="1"/>
</dbReference>
<keyword evidence="14 16" id="KW-0413">Isomerase</keyword>
<evidence type="ECO:0000256" key="11">
    <source>
        <dbReference type="ARBA" id="ARBA00038408"/>
    </source>
</evidence>
<dbReference type="EMBL" id="CP145607">
    <property type="protein sequence ID" value="WWM70667.1"/>
    <property type="molecule type" value="Genomic_DNA"/>
</dbReference>
<evidence type="ECO:0000256" key="13">
    <source>
        <dbReference type="ARBA" id="ARBA00042775"/>
    </source>
</evidence>
<dbReference type="Pfam" id="PF13624">
    <property type="entry name" value="SurA_N_3"/>
    <property type="match status" value="1"/>
</dbReference>
<evidence type="ECO:0000256" key="12">
    <source>
        <dbReference type="ARBA" id="ARBA00040743"/>
    </source>
</evidence>
<feature type="domain" description="PpiC" evidence="15">
    <location>
        <begin position="229"/>
        <end position="358"/>
    </location>
</feature>
<evidence type="ECO:0000313" key="17">
    <source>
        <dbReference type="Proteomes" id="UP001382935"/>
    </source>
</evidence>